<accession>A0A2T5ISR2</accession>
<feature type="domain" description="Transglycosylase SLT" evidence="3">
    <location>
        <begin position="460"/>
        <end position="535"/>
    </location>
</feature>
<dbReference type="InterPro" id="IPR023346">
    <property type="entry name" value="Lysozyme-like_dom_sf"/>
</dbReference>
<feature type="compositionally biased region" description="Basic and acidic residues" evidence="2">
    <location>
        <begin position="104"/>
        <end position="116"/>
    </location>
</feature>
<gene>
    <name evidence="4" type="ORF">C8R28_100872</name>
</gene>
<evidence type="ECO:0000256" key="2">
    <source>
        <dbReference type="SAM" id="MobiDB-lite"/>
    </source>
</evidence>
<organism evidence="4 5">
    <name type="scientific">Nitrosomonas ureae</name>
    <dbReference type="NCBI Taxonomy" id="44577"/>
    <lineage>
        <taxon>Bacteria</taxon>
        <taxon>Pseudomonadati</taxon>
        <taxon>Pseudomonadota</taxon>
        <taxon>Betaproteobacteria</taxon>
        <taxon>Nitrosomonadales</taxon>
        <taxon>Nitrosomonadaceae</taxon>
        <taxon>Nitrosomonas</taxon>
    </lineage>
</organism>
<sequence>MAVKHDNQGFVIGESVDLDKTFGLWNEIREDLRAIRAALTDSSKGDSAVPLVRIKKPEPISSARHQVATPLARNAAKSSPYSPITKPFNDDMGTGKFSLPASPLERKAITRSERKAKTAAANGGGESIKSAAPANRNTTTGRFERKNGGFGTRSDTDDSVDSSLYSNEEGGRALSDATNKIVSAIGDIGGGMEDTDPTIKAFNEVSQPLSRGYEMLSISNGIDDKRKDRWFRRIFGELRLFRKDETLFNKAANKSLRNIEETTESTGTTDSGGTSWLMRYVLPLAIAGIGWLMTGSGKEIRERLSNAHDKTMEAIRRPLDLIGKKLTSFIEGVSSKIESAWSTFTGFVKDKLGIDINKALKPVVDTVKSGYQAVKGKVSSAIDRAYNTAEAGVGSALETVMPKGYRHKATFNGLKGGDKLARFGTYTDAEAQRIRALKTSAANTSANLKGGMPPEIQAKIAAQAKKHGLDPVMMQKIAAMESGGNPNAISETGAIGVFQFTGRTATGIGIKNRFDVDQNIEGGMKLALENMAILKNQGLPITPENLYMMHQIGPAAAKEVIHGAEKGLSKRDLSQNTQSGMKMNYGKNSSTAAEYIDANKTALDKRYASVVGASIPDTSNSLAPPVSFDPAKTVFAPAPSIPSVSSSIPSIPDAPSIITPMGSISSKKHSNNAVMPQEVGQDIKDRRIAHIVTGGLSS</sequence>
<protein>
    <submittedName>
        <fullName evidence="4">Transglycosylase-like protein with SLT domain</fullName>
    </submittedName>
</protein>
<dbReference type="Gene3D" id="1.10.530.10">
    <property type="match status" value="1"/>
</dbReference>
<dbReference type="InterPro" id="IPR000189">
    <property type="entry name" value="Transglyc_AS"/>
</dbReference>
<dbReference type="Proteomes" id="UP000244110">
    <property type="component" value="Unassembled WGS sequence"/>
</dbReference>
<name>A0A2T5ISR2_9PROT</name>
<dbReference type="EMBL" id="QAOL01000008">
    <property type="protein sequence ID" value="PTQ86877.1"/>
    <property type="molecule type" value="Genomic_DNA"/>
</dbReference>
<proteinExistence type="inferred from homology"/>
<evidence type="ECO:0000313" key="4">
    <source>
        <dbReference type="EMBL" id="PTQ86877.1"/>
    </source>
</evidence>
<evidence type="ECO:0000259" key="3">
    <source>
        <dbReference type="Pfam" id="PF01464"/>
    </source>
</evidence>
<evidence type="ECO:0000256" key="1">
    <source>
        <dbReference type="ARBA" id="ARBA00007734"/>
    </source>
</evidence>
<evidence type="ECO:0000313" key="5">
    <source>
        <dbReference type="Proteomes" id="UP000244110"/>
    </source>
</evidence>
<feature type="region of interest" description="Disordered" evidence="2">
    <location>
        <begin position="63"/>
        <end position="171"/>
    </location>
</feature>
<dbReference type="RefSeq" id="WP_107786424.1">
    <property type="nucleotide sequence ID" value="NZ_QAOL01000008.1"/>
</dbReference>
<dbReference type="AlphaFoldDB" id="A0A2T5ISR2"/>
<dbReference type="InterPro" id="IPR008258">
    <property type="entry name" value="Transglycosylase_SLT_dom_1"/>
</dbReference>
<dbReference type="GO" id="GO:0000270">
    <property type="term" value="P:peptidoglycan metabolic process"/>
    <property type="evidence" value="ECO:0007669"/>
    <property type="project" value="InterPro"/>
</dbReference>
<dbReference type="SUPFAM" id="SSF53955">
    <property type="entry name" value="Lysozyme-like"/>
    <property type="match status" value="1"/>
</dbReference>
<dbReference type="GO" id="GO:0008933">
    <property type="term" value="F:peptidoglycan lytic transglycosylase activity"/>
    <property type="evidence" value="ECO:0007669"/>
    <property type="project" value="InterPro"/>
</dbReference>
<reference evidence="4 5" key="1">
    <citation type="submission" date="2018-04" db="EMBL/GenBank/DDBJ databases">
        <title>Active sludge and wastewater microbial communities from Klosterneuburg, Austria.</title>
        <authorList>
            <person name="Wagner M."/>
        </authorList>
    </citation>
    <scope>NUCLEOTIDE SEQUENCE [LARGE SCALE GENOMIC DNA]</scope>
    <source>
        <strain evidence="4 5">Nm4</strain>
    </source>
</reference>
<dbReference type="Pfam" id="PF01464">
    <property type="entry name" value="SLT"/>
    <property type="match status" value="1"/>
</dbReference>
<dbReference type="PROSITE" id="PS00922">
    <property type="entry name" value="TRANSGLYCOSYLASE"/>
    <property type="match status" value="1"/>
</dbReference>
<comment type="similarity">
    <text evidence="1">Belongs to the transglycosylase Slt family.</text>
</comment>
<dbReference type="GO" id="GO:0016020">
    <property type="term" value="C:membrane"/>
    <property type="evidence" value="ECO:0007669"/>
    <property type="project" value="InterPro"/>
</dbReference>
<comment type="caution">
    <text evidence="4">The sequence shown here is derived from an EMBL/GenBank/DDBJ whole genome shotgun (WGS) entry which is preliminary data.</text>
</comment>